<proteinExistence type="predicted"/>
<dbReference type="FunFam" id="3.10.20.90:FF:000211">
    <property type="entry name" value="Polyubiquitin 9"/>
    <property type="match status" value="1"/>
</dbReference>
<dbReference type="GO" id="GO:0003729">
    <property type="term" value="F:mRNA binding"/>
    <property type="evidence" value="ECO:0007669"/>
    <property type="project" value="UniProtKB-ARBA"/>
</dbReference>
<dbReference type="FunFam" id="3.10.20.90:FF:000160">
    <property type="entry name" value="Polyubiquitin-C"/>
    <property type="match status" value="2"/>
</dbReference>
<dbReference type="AlphaFoldDB" id="A0ABC9B964"/>
<evidence type="ECO:0000259" key="2">
    <source>
        <dbReference type="PROSITE" id="PS50053"/>
    </source>
</evidence>
<protein>
    <recommendedName>
        <fullName evidence="2">Ubiquitin-like domain-containing protein</fullName>
    </recommendedName>
</protein>
<dbReference type="InterPro" id="IPR029071">
    <property type="entry name" value="Ubiquitin-like_domsf"/>
</dbReference>
<feature type="domain" description="Ubiquitin-like" evidence="2">
    <location>
        <begin position="1"/>
        <end position="76"/>
    </location>
</feature>
<evidence type="ECO:0000256" key="1">
    <source>
        <dbReference type="ARBA" id="ARBA00022499"/>
    </source>
</evidence>
<keyword evidence="1" id="KW-1017">Isopeptide bond</keyword>
<dbReference type="Pfam" id="PF00240">
    <property type="entry name" value="ubiquitin"/>
    <property type="match status" value="4"/>
</dbReference>
<dbReference type="InterPro" id="IPR019956">
    <property type="entry name" value="Ubiquitin_dom"/>
</dbReference>
<feature type="domain" description="Ubiquitin-like" evidence="2">
    <location>
        <begin position="77"/>
        <end position="152"/>
    </location>
</feature>
<feature type="domain" description="Ubiquitin-like" evidence="2">
    <location>
        <begin position="231"/>
        <end position="296"/>
    </location>
</feature>
<dbReference type="SUPFAM" id="SSF54236">
    <property type="entry name" value="Ubiquitin-like"/>
    <property type="match status" value="4"/>
</dbReference>
<evidence type="ECO:0000313" key="3">
    <source>
        <dbReference type="EMBL" id="CAL4997136.1"/>
    </source>
</evidence>
<dbReference type="Gene3D" id="3.10.20.90">
    <property type="entry name" value="Phosphatidylinositol 3-kinase Catalytic Subunit, Chain A, domain 1"/>
    <property type="match status" value="4"/>
</dbReference>
<keyword evidence="4" id="KW-1185">Reference proteome</keyword>
<sequence>MQLFVKTLIGKIIVLEVESSEKIDSIKAKIQDKESISAEQQLLIFKDKQLLNWHTLASYNIENESTLHLVLRRPRSMLVFVQMESGRSISLEVESSERIDSVKARIHDKEGISPEVQRLVFNCRQLEDRLTLADYNVQNKFAIYLLLHYPRPPMSIYVKTISGKTILLKDLKPSDTIGNVKAKIQDKEGIPLNRQRLLFSGKQLMNDHTLEEYRIHNECTLHLVIFLGGSMQIFVKTFNGETTTLEVESSDTIKSVKAMYQDKEGIPQDHQRLIFAGRQLDDERTIADCNIQKESTGFHIFRPFFGDYVLVCLVE</sequence>
<dbReference type="PRINTS" id="PR00348">
    <property type="entry name" value="UBIQUITIN"/>
</dbReference>
<dbReference type="EMBL" id="OZ075135">
    <property type="protein sequence ID" value="CAL4997136.1"/>
    <property type="molecule type" value="Genomic_DNA"/>
</dbReference>
<dbReference type="InterPro" id="IPR050158">
    <property type="entry name" value="Ubiquitin_ubiquitin-like"/>
</dbReference>
<reference evidence="4" key="1">
    <citation type="submission" date="2024-06" db="EMBL/GenBank/DDBJ databases">
        <authorList>
            <person name="Ryan C."/>
        </authorList>
    </citation>
    <scope>NUCLEOTIDE SEQUENCE [LARGE SCALE GENOMIC DNA]</scope>
</reference>
<dbReference type="Proteomes" id="UP001497457">
    <property type="component" value="Chromosome 25rd"/>
</dbReference>
<dbReference type="SMART" id="SM00213">
    <property type="entry name" value="UBQ"/>
    <property type="match status" value="4"/>
</dbReference>
<reference evidence="3 4" key="2">
    <citation type="submission" date="2024-10" db="EMBL/GenBank/DDBJ databases">
        <authorList>
            <person name="Ryan C."/>
        </authorList>
    </citation>
    <scope>NUCLEOTIDE SEQUENCE [LARGE SCALE GENOMIC DNA]</scope>
</reference>
<name>A0ABC9B964_9POAL</name>
<feature type="domain" description="Ubiquitin-like" evidence="2">
    <location>
        <begin position="154"/>
        <end position="230"/>
    </location>
</feature>
<dbReference type="PROSITE" id="PS50053">
    <property type="entry name" value="UBIQUITIN_2"/>
    <property type="match status" value="4"/>
</dbReference>
<evidence type="ECO:0000313" key="4">
    <source>
        <dbReference type="Proteomes" id="UP001497457"/>
    </source>
</evidence>
<accession>A0ABC9B964</accession>
<gene>
    <name evidence="3" type="ORF">URODEC1_LOCUS63247</name>
</gene>
<dbReference type="InterPro" id="IPR000626">
    <property type="entry name" value="Ubiquitin-like_dom"/>
</dbReference>
<dbReference type="PANTHER" id="PTHR10666">
    <property type="entry name" value="UBIQUITIN"/>
    <property type="match status" value="1"/>
</dbReference>
<organism evidence="3 4">
    <name type="scientific">Urochloa decumbens</name>
    <dbReference type="NCBI Taxonomy" id="240449"/>
    <lineage>
        <taxon>Eukaryota</taxon>
        <taxon>Viridiplantae</taxon>
        <taxon>Streptophyta</taxon>
        <taxon>Embryophyta</taxon>
        <taxon>Tracheophyta</taxon>
        <taxon>Spermatophyta</taxon>
        <taxon>Magnoliopsida</taxon>
        <taxon>Liliopsida</taxon>
        <taxon>Poales</taxon>
        <taxon>Poaceae</taxon>
        <taxon>PACMAD clade</taxon>
        <taxon>Panicoideae</taxon>
        <taxon>Panicodae</taxon>
        <taxon>Paniceae</taxon>
        <taxon>Melinidinae</taxon>
        <taxon>Urochloa</taxon>
    </lineage>
</organism>